<evidence type="ECO:0000313" key="2">
    <source>
        <dbReference type="Proteomes" id="UP000254400"/>
    </source>
</evidence>
<organism evidence="1 2">
    <name type="scientific">Paenibacillus polymyxa</name>
    <name type="common">Bacillus polymyxa</name>
    <dbReference type="NCBI Taxonomy" id="1406"/>
    <lineage>
        <taxon>Bacteria</taxon>
        <taxon>Bacillati</taxon>
        <taxon>Bacillota</taxon>
        <taxon>Bacilli</taxon>
        <taxon>Bacillales</taxon>
        <taxon>Paenibacillaceae</taxon>
        <taxon>Paenibacillus</taxon>
    </lineage>
</organism>
<name>A0A378XZL0_PAEPO</name>
<protein>
    <submittedName>
        <fullName evidence="1">Uncharacterized protein</fullName>
    </submittedName>
</protein>
<evidence type="ECO:0000313" key="1">
    <source>
        <dbReference type="EMBL" id="SUA69710.1"/>
    </source>
</evidence>
<dbReference type="AlphaFoldDB" id="A0A378XZL0"/>
<dbReference type="EMBL" id="UGSC01000001">
    <property type="protein sequence ID" value="SUA69710.1"/>
    <property type="molecule type" value="Genomic_DNA"/>
</dbReference>
<gene>
    <name evidence="1" type="ORF">NCTC10343_02575</name>
</gene>
<accession>A0A378XZL0</accession>
<sequence length="55" mass="6174">MVFNGPKREEVYLGVKAGTDEDGKAENCYLTHKIHTIKIPIMAFLSSVFCVTKWG</sequence>
<dbReference type="Proteomes" id="UP000254400">
    <property type="component" value="Unassembled WGS sequence"/>
</dbReference>
<proteinExistence type="predicted"/>
<reference evidence="1 2" key="1">
    <citation type="submission" date="2018-06" db="EMBL/GenBank/DDBJ databases">
        <authorList>
            <consortium name="Pathogen Informatics"/>
            <person name="Doyle S."/>
        </authorList>
    </citation>
    <scope>NUCLEOTIDE SEQUENCE [LARGE SCALE GENOMIC DNA]</scope>
    <source>
        <strain evidence="1 2">NCTC10343</strain>
    </source>
</reference>